<evidence type="ECO:0000313" key="2">
    <source>
        <dbReference type="Proteomes" id="UP000807025"/>
    </source>
</evidence>
<dbReference type="Proteomes" id="UP000807025">
    <property type="component" value="Unassembled WGS sequence"/>
</dbReference>
<evidence type="ECO:0000313" key="1">
    <source>
        <dbReference type="EMBL" id="KAF9501367.1"/>
    </source>
</evidence>
<organism evidence="1 2">
    <name type="scientific">Pleurotus eryngii</name>
    <name type="common">Boletus of the steppes</name>
    <dbReference type="NCBI Taxonomy" id="5323"/>
    <lineage>
        <taxon>Eukaryota</taxon>
        <taxon>Fungi</taxon>
        <taxon>Dikarya</taxon>
        <taxon>Basidiomycota</taxon>
        <taxon>Agaricomycotina</taxon>
        <taxon>Agaricomycetes</taxon>
        <taxon>Agaricomycetidae</taxon>
        <taxon>Agaricales</taxon>
        <taxon>Pleurotineae</taxon>
        <taxon>Pleurotaceae</taxon>
        <taxon>Pleurotus</taxon>
    </lineage>
</organism>
<keyword evidence="2" id="KW-1185">Reference proteome</keyword>
<protein>
    <submittedName>
        <fullName evidence="1">Uncharacterized protein</fullName>
    </submittedName>
</protein>
<dbReference type="AlphaFoldDB" id="A0A9P6DDZ3"/>
<name>A0A9P6DDZ3_PLEER</name>
<proteinExistence type="predicted"/>
<dbReference type="EMBL" id="MU154523">
    <property type="protein sequence ID" value="KAF9501367.1"/>
    <property type="molecule type" value="Genomic_DNA"/>
</dbReference>
<comment type="caution">
    <text evidence="1">The sequence shown here is derived from an EMBL/GenBank/DDBJ whole genome shotgun (WGS) entry which is preliminary data.</text>
</comment>
<gene>
    <name evidence="1" type="ORF">BDN71DRAFT_1438900</name>
</gene>
<sequence length="185" mass="19930">MLIVIVPSGSAQIDVKKILDGVSGSTQKVGCPAIVAPKVHLPTSDSGTRNGPADPWHCGHFSTSQFPYRCSIMPAITPSTSTRSTGGTLILKTDSEQNRNWIMAGISLQSTPLLACTLAFVWPLTLIARQVRNQTQTHTIVGFSVSTAKIRSKLPLTFHLVFLNQPDDPDVMVCPSTTMVSTLTR</sequence>
<accession>A0A9P6DDZ3</accession>
<reference evidence="1" key="1">
    <citation type="submission" date="2020-11" db="EMBL/GenBank/DDBJ databases">
        <authorList>
            <consortium name="DOE Joint Genome Institute"/>
            <person name="Ahrendt S."/>
            <person name="Riley R."/>
            <person name="Andreopoulos W."/>
            <person name="Labutti K."/>
            <person name="Pangilinan J."/>
            <person name="Ruiz-Duenas F.J."/>
            <person name="Barrasa J.M."/>
            <person name="Sanchez-Garcia M."/>
            <person name="Camarero S."/>
            <person name="Miyauchi S."/>
            <person name="Serrano A."/>
            <person name="Linde D."/>
            <person name="Babiker R."/>
            <person name="Drula E."/>
            <person name="Ayuso-Fernandez I."/>
            <person name="Pacheco R."/>
            <person name="Padilla G."/>
            <person name="Ferreira P."/>
            <person name="Barriuso J."/>
            <person name="Kellner H."/>
            <person name="Castanera R."/>
            <person name="Alfaro M."/>
            <person name="Ramirez L."/>
            <person name="Pisabarro A.G."/>
            <person name="Kuo A."/>
            <person name="Tritt A."/>
            <person name="Lipzen A."/>
            <person name="He G."/>
            <person name="Yan M."/>
            <person name="Ng V."/>
            <person name="Cullen D."/>
            <person name="Martin F."/>
            <person name="Rosso M.-N."/>
            <person name="Henrissat B."/>
            <person name="Hibbett D."/>
            <person name="Martinez A.T."/>
            <person name="Grigoriev I.V."/>
        </authorList>
    </citation>
    <scope>NUCLEOTIDE SEQUENCE</scope>
    <source>
        <strain evidence="1">ATCC 90797</strain>
    </source>
</reference>